<comment type="subcellular location">
    <subcellularLocation>
        <location evidence="4">Cell outer membrane</location>
        <topology evidence="4">Multi-pass membrane protein</topology>
    </subcellularLocation>
</comment>
<dbReference type="Pfam" id="PF07660">
    <property type="entry name" value="STN"/>
    <property type="match status" value="1"/>
</dbReference>
<dbReference type="InterPro" id="IPR039426">
    <property type="entry name" value="TonB-dep_rcpt-like"/>
</dbReference>
<dbReference type="Gene3D" id="2.170.130.10">
    <property type="entry name" value="TonB-dependent receptor, plug domain"/>
    <property type="match status" value="1"/>
</dbReference>
<dbReference type="PROSITE" id="PS52016">
    <property type="entry name" value="TONB_DEPENDENT_REC_3"/>
    <property type="match status" value="1"/>
</dbReference>
<evidence type="ECO:0000256" key="3">
    <source>
        <dbReference type="ARBA" id="ARBA00023237"/>
    </source>
</evidence>
<keyword evidence="1 4" id="KW-0813">Transport</keyword>
<dbReference type="InterPro" id="IPR012910">
    <property type="entry name" value="Plug_dom"/>
</dbReference>
<keyword evidence="4" id="KW-1134">Transmembrane beta strand</keyword>
<reference evidence="8" key="1">
    <citation type="submission" date="2021-03" db="EMBL/GenBank/DDBJ databases">
        <title>Assistant Professor.</title>
        <authorList>
            <person name="Huq M.A."/>
        </authorList>
    </citation>
    <scope>NUCLEOTIDE SEQUENCE [LARGE SCALE GENOMIC DNA]</scope>
    <source>
        <strain evidence="8">MAH-28</strain>
    </source>
</reference>
<dbReference type="NCBIfam" id="TIGR04056">
    <property type="entry name" value="OMP_RagA_SusC"/>
    <property type="match status" value="1"/>
</dbReference>
<accession>A0ABS3YKH3</accession>
<dbReference type="Pfam" id="PF07715">
    <property type="entry name" value="Plug"/>
    <property type="match status" value="1"/>
</dbReference>
<dbReference type="Gene3D" id="2.60.40.1120">
    <property type="entry name" value="Carboxypeptidase-like, regulatory domain"/>
    <property type="match status" value="1"/>
</dbReference>
<feature type="domain" description="Secretin/TonB short N-terminal" evidence="6">
    <location>
        <begin position="46"/>
        <end position="97"/>
    </location>
</feature>
<feature type="chain" id="PRO_5045993336" evidence="5">
    <location>
        <begin position="22"/>
        <end position="1213"/>
    </location>
</feature>
<dbReference type="NCBIfam" id="TIGR04057">
    <property type="entry name" value="SusC_RagA_signa"/>
    <property type="match status" value="1"/>
</dbReference>
<dbReference type="Pfam" id="PF13715">
    <property type="entry name" value="CarbopepD_reg_2"/>
    <property type="match status" value="1"/>
</dbReference>
<evidence type="ECO:0000259" key="6">
    <source>
        <dbReference type="SMART" id="SM00965"/>
    </source>
</evidence>
<dbReference type="EMBL" id="JAGHKP010000005">
    <property type="protein sequence ID" value="MBO9155192.1"/>
    <property type="molecule type" value="Genomic_DNA"/>
</dbReference>
<dbReference type="SMART" id="SM00965">
    <property type="entry name" value="STN"/>
    <property type="match status" value="1"/>
</dbReference>
<feature type="signal peptide" evidence="5">
    <location>
        <begin position="1"/>
        <end position="21"/>
    </location>
</feature>
<organism evidence="7 8">
    <name type="scientific">Chitinophaga chungangae</name>
    <dbReference type="NCBI Taxonomy" id="2821488"/>
    <lineage>
        <taxon>Bacteria</taxon>
        <taxon>Pseudomonadati</taxon>
        <taxon>Bacteroidota</taxon>
        <taxon>Chitinophagia</taxon>
        <taxon>Chitinophagales</taxon>
        <taxon>Chitinophagaceae</taxon>
        <taxon>Chitinophaga</taxon>
    </lineage>
</organism>
<keyword evidence="4" id="KW-0812">Transmembrane</keyword>
<keyword evidence="2 4" id="KW-0472">Membrane</keyword>
<evidence type="ECO:0000313" key="8">
    <source>
        <dbReference type="Proteomes" id="UP000679126"/>
    </source>
</evidence>
<gene>
    <name evidence="7" type="ORF">J7I43_23400</name>
</gene>
<keyword evidence="8" id="KW-1185">Reference proteome</keyword>
<dbReference type="InterPro" id="IPR011662">
    <property type="entry name" value="Secretin/TonB_short_N"/>
</dbReference>
<evidence type="ECO:0000256" key="1">
    <source>
        <dbReference type="ARBA" id="ARBA00022448"/>
    </source>
</evidence>
<sequence length="1213" mass="134424">MRLIFLLTVVATLESSASGWAQTVTLSVRNAPLEKVFLEMRRQTGRQFVFNSQMLDRAARVTLSVKNAPLEQALKLSLAGQPLTYAIVDSSVVIKPAPVTAIAATPDANAAIGVTGVVKSKDGTPLAGVSILVKGTNLGTVTDGNGRFELKNVAENSVLLFRFIGFAVKEIKLSNASANLNVVLEESENKMSEVVVTGYQNVDRKLFTGASSKVSAKDAERNGVPDISRMLEGQVAGVSVQNVSGTFGAAPKIRIRGATSLSGENKPLWVVDGIILEDVVNISNEALSTGDANTLIGSSVAGLNPDDIESFNILKDAAATAMYGARAMNGVIVVTTKRGRNTEGKPQVNYTGTFTTYLKPTYDQFDIMNSADQLSVLLELENKGWYNHSSVSRGAYGGIFYKMYNQMYEYDAVTDTYTLKNTTDDRLKFLERYAKANTDWFDLLFRNSLLQEHSLSVNSGSANSQTYFSTSMMKDNGMTLGDNVTRYTAKFRNNFRLSEKLRAEVLVNGSVRDQRTPGTLTRNSDPVYGVYSRDFDINPYSYALNTSRLMTPYDADGNEEYFVRNYAPFNIINELNTNYLTLKGIDLQVQGGIKYKIIPQLEYSVDGAYRYANTTREHYVLEGSNMAEAFRADYDATIAAGNINLYTDPDDINSLPVVVLPDGGFYNTTINSLKNFYFRQNLEYDNTFNKVHRFNFFGSMELRGTDRKNSAYEGIGYQYANGGLVNPNYRYFKKMIEGGDPYFMMNYGAERFAAFMGRAAYAFGEKYSVNATARYDGSNKMGKSKVARWLPTWNVSGAWHLDNEPFYGEGIKKVLSGATLRGTYGMTASIGDARNSSAVFYNRVTYRPYENEKESGVFLSGLENSELTWEKMYELNIGANLALFNKIDLTIDWYRRNSFDLIGSLNTSGIGGQFVKTANYADMKASGLEFTIAGNPVASRGFRWRTQFNIAMNKNEITNLDINPSIWTNARAEGGMRTGFAQRGLYSIPFAGLDPEYGYPTYKTLDDKSPVTTTYVRLQDEDKNYLVYHGPTDPTLTGGFYNSFSYKNFSLSTLLTFAAGNWIRLQPSFAASYSDMYTLSNRMNDRWLQSGDEKRTNIPSLLGVYHVVNGVTNGSTGAVVDGVYPYNAYNYSTEAVAKGDFIRLKRVALDYTLPARLISRIGLRSAQLSLVGNNIALLYSDKKLYGADPEFFNNGGVAMPIPKQYTLAVKVGL</sequence>
<dbReference type="InterPro" id="IPR023997">
    <property type="entry name" value="TonB-dep_OMP_SusC/RagA_CS"/>
</dbReference>
<name>A0ABS3YKH3_9BACT</name>
<comment type="caution">
    <text evidence="7">The sequence shown here is derived from an EMBL/GenBank/DDBJ whole genome shotgun (WGS) entry which is preliminary data.</text>
</comment>
<dbReference type="InterPro" id="IPR008969">
    <property type="entry name" value="CarboxyPept-like_regulatory"/>
</dbReference>
<dbReference type="SUPFAM" id="SSF56935">
    <property type="entry name" value="Porins"/>
    <property type="match status" value="1"/>
</dbReference>
<dbReference type="RefSeq" id="WP_209148421.1">
    <property type="nucleotide sequence ID" value="NZ_JAGHKP010000005.1"/>
</dbReference>
<evidence type="ECO:0000256" key="2">
    <source>
        <dbReference type="ARBA" id="ARBA00023136"/>
    </source>
</evidence>
<dbReference type="InterPro" id="IPR023996">
    <property type="entry name" value="TonB-dep_OMP_SusC/RagA"/>
</dbReference>
<keyword evidence="5" id="KW-0732">Signal</keyword>
<evidence type="ECO:0000256" key="5">
    <source>
        <dbReference type="SAM" id="SignalP"/>
    </source>
</evidence>
<dbReference type="InterPro" id="IPR037066">
    <property type="entry name" value="Plug_dom_sf"/>
</dbReference>
<protein>
    <submittedName>
        <fullName evidence="7">SusC/RagA family TonB-linked outer membrane protein</fullName>
    </submittedName>
</protein>
<keyword evidence="3 4" id="KW-0998">Cell outer membrane</keyword>
<dbReference type="Proteomes" id="UP000679126">
    <property type="component" value="Unassembled WGS sequence"/>
</dbReference>
<evidence type="ECO:0000313" key="7">
    <source>
        <dbReference type="EMBL" id="MBO9155192.1"/>
    </source>
</evidence>
<comment type="similarity">
    <text evidence="4">Belongs to the TonB-dependent receptor family.</text>
</comment>
<dbReference type="Gene3D" id="3.55.50.30">
    <property type="match status" value="1"/>
</dbReference>
<proteinExistence type="inferred from homology"/>
<evidence type="ECO:0000256" key="4">
    <source>
        <dbReference type="PROSITE-ProRule" id="PRU01360"/>
    </source>
</evidence>
<dbReference type="SUPFAM" id="SSF49464">
    <property type="entry name" value="Carboxypeptidase regulatory domain-like"/>
    <property type="match status" value="1"/>
</dbReference>